<feature type="transmembrane region" description="Helical" evidence="18">
    <location>
        <begin position="100"/>
        <end position="121"/>
    </location>
</feature>
<evidence type="ECO:0000256" key="5">
    <source>
        <dbReference type="ARBA" id="ARBA00022475"/>
    </source>
</evidence>
<dbReference type="NCBIfam" id="TIGR03592">
    <property type="entry name" value="yidC_oxa1_cterm"/>
    <property type="match status" value="1"/>
</dbReference>
<evidence type="ECO:0000256" key="12">
    <source>
        <dbReference type="ARBA" id="ARBA00026028"/>
    </source>
</evidence>
<feature type="transmembrane region" description="Helical" evidence="18">
    <location>
        <begin position="219"/>
        <end position="244"/>
    </location>
</feature>
<evidence type="ECO:0000256" key="13">
    <source>
        <dbReference type="ARBA" id="ARBA00031538"/>
    </source>
</evidence>
<keyword evidence="7" id="KW-0653">Protein transport</keyword>
<evidence type="ECO:0000313" key="20">
    <source>
        <dbReference type="EMBL" id="ABK53930.1"/>
    </source>
</evidence>
<dbReference type="GO" id="GO:0005886">
    <property type="term" value="C:plasma membrane"/>
    <property type="evidence" value="ECO:0007669"/>
    <property type="project" value="UniProtKB-SubCell"/>
</dbReference>
<dbReference type="AlphaFoldDB" id="A0LWX0"/>
<dbReference type="InterPro" id="IPR001708">
    <property type="entry name" value="YidC/ALB3/OXA1/COX18"/>
</dbReference>
<keyword evidence="9 18" id="KW-0472">Membrane</keyword>
<dbReference type="HOGENOM" id="CLU_036138_3_1_11"/>
<keyword evidence="4" id="KW-0813">Transport</keyword>
<dbReference type="NCBIfam" id="NF002350">
    <property type="entry name" value="PRK01315.1"/>
    <property type="match status" value="1"/>
</dbReference>
<feature type="region of interest" description="Disordered" evidence="17">
    <location>
        <begin position="289"/>
        <end position="315"/>
    </location>
</feature>
<dbReference type="Proteomes" id="UP000008221">
    <property type="component" value="Chromosome"/>
</dbReference>
<evidence type="ECO:0000256" key="4">
    <source>
        <dbReference type="ARBA" id="ARBA00022448"/>
    </source>
</evidence>
<dbReference type="InterPro" id="IPR047196">
    <property type="entry name" value="YidC_ALB_C"/>
</dbReference>
<evidence type="ECO:0000256" key="3">
    <source>
        <dbReference type="ARBA" id="ARBA00015325"/>
    </source>
</evidence>
<keyword evidence="21" id="KW-1185">Reference proteome</keyword>
<evidence type="ECO:0000256" key="14">
    <source>
        <dbReference type="ARBA" id="ARBA00033245"/>
    </source>
</evidence>
<dbReference type="GO" id="GO:0032977">
    <property type="term" value="F:membrane insertase activity"/>
    <property type="evidence" value="ECO:0007669"/>
    <property type="project" value="InterPro"/>
</dbReference>
<evidence type="ECO:0000256" key="18">
    <source>
        <dbReference type="SAM" id="Phobius"/>
    </source>
</evidence>
<name>A0LWX0_ACIC1</name>
<feature type="compositionally biased region" description="Basic residues" evidence="17">
    <location>
        <begin position="299"/>
        <end position="309"/>
    </location>
</feature>
<comment type="function">
    <text evidence="11">Required for the insertion and/or proper folding and/or complex formation of integral membrane proteins into the membrane. Involved in integration of membrane proteins that insert both dependently and independently of the Sec translocase complex, as well as at least some lipoproteins. Aids folding of multispanning membrane proteins.</text>
</comment>
<feature type="transmembrane region" description="Helical" evidence="18">
    <location>
        <begin position="33"/>
        <end position="55"/>
    </location>
</feature>
<reference evidence="20 21" key="1">
    <citation type="journal article" date="2009" name="Genome Res.">
        <title>Complete genome of the cellulolytic thermophile Acidothermus cellulolyticus 11B provides insights into its ecophysiological and evolutionary adaptations.</title>
        <authorList>
            <person name="Barabote R.D."/>
            <person name="Xie G."/>
            <person name="Leu D.H."/>
            <person name="Normand P."/>
            <person name="Necsulea A."/>
            <person name="Daubin V."/>
            <person name="Medigue C."/>
            <person name="Adney W.S."/>
            <person name="Xu X.C."/>
            <person name="Lapidus A."/>
            <person name="Parales R.E."/>
            <person name="Detter C."/>
            <person name="Pujic P."/>
            <person name="Bruce D."/>
            <person name="Lavire C."/>
            <person name="Challacombe J.F."/>
            <person name="Brettin T.S."/>
            <person name="Berry A.M."/>
        </authorList>
    </citation>
    <scope>NUCLEOTIDE SEQUENCE [LARGE SCALE GENOMIC DNA]</scope>
    <source>
        <strain evidence="21">ATCC 43068 / DSM 8971 / 11B</strain>
    </source>
</reference>
<keyword evidence="10" id="KW-0143">Chaperone</keyword>
<evidence type="ECO:0000256" key="2">
    <source>
        <dbReference type="ARBA" id="ARBA00010527"/>
    </source>
</evidence>
<dbReference type="eggNOG" id="COG0706">
    <property type="taxonomic scope" value="Bacteria"/>
</dbReference>
<accession>A0LWX0</accession>
<dbReference type="InterPro" id="IPR028055">
    <property type="entry name" value="YidC/Oxa/ALB_C"/>
</dbReference>
<feature type="domain" description="Membrane insertase YidC/Oxa/ALB C-terminal" evidence="19">
    <location>
        <begin position="35"/>
        <end position="258"/>
    </location>
</feature>
<dbReference type="FunCoup" id="A0LWX0">
    <property type="interactions" value="14"/>
</dbReference>
<protein>
    <recommendedName>
        <fullName evidence="3">Membrane protein insertase YidC</fullName>
    </recommendedName>
    <alternativeName>
        <fullName evidence="15">Foldase YidC</fullName>
    </alternativeName>
    <alternativeName>
        <fullName evidence="14">Membrane integrase YidC</fullName>
    </alternativeName>
    <alternativeName>
        <fullName evidence="13">Membrane protein YidC</fullName>
    </alternativeName>
</protein>
<keyword evidence="5" id="KW-1003">Cell membrane</keyword>
<feature type="transmembrane region" description="Helical" evidence="18">
    <location>
        <begin position="179"/>
        <end position="198"/>
    </location>
</feature>
<evidence type="ECO:0000256" key="6">
    <source>
        <dbReference type="ARBA" id="ARBA00022692"/>
    </source>
</evidence>
<dbReference type="Pfam" id="PF02096">
    <property type="entry name" value="60KD_IMP"/>
    <property type="match status" value="1"/>
</dbReference>
<evidence type="ECO:0000256" key="10">
    <source>
        <dbReference type="ARBA" id="ARBA00023186"/>
    </source>
</evidence>
<evidence type="ECO:0000256" key="15">
    <source>
        <dbReference type="ARBA" id="ARBA00033342"/>
    </source>
</evidence>
<dbReference type="KEGG" id="ace:Acel_2158"/>
<dbReference type="PANTHER" id="PTHR12428:SF65">
    <property type="entry name" value="CYTOCHROME C OXIDASE ASSEMBLY PROTEIN COX18, MITOCHONDRIAL"/>
    <property type="match status" value="1"/>
</dbReference>
<dbReference type="EMBL" id="CP000481">
    <property type="protein sequence ID" value="ABK53930.1"/>
    <property type="molecule type" value="Genomic_DNA"/>
</dbReference>
<evidence type="ECO:0000256" key="1">
    <source>
        <dbReference type="ARBA" id="ARBA00004651"/>
    </source>
</evidence>
<comment type="subcellular location">
    <subcellularLocation>
        <location evidence="1">Cell membrane</location>
        <topology evidence="1">Multi-pass membrane protein</topology>
    </subcellularLocation>
    <subcellularLocation>
        <location evidence="16">Membrane</location>
        <topology evidence="16">Multi-pass membrane protein</topology>
    </subcellularLocation>
</comment>
<dbReference type="PANTHER" id="PTHR12428">
    <property type="entry name" value="OXA1"/>
    <property type="match status" value="1"/>
</dbReference>
<dbReference type="OrthoDB" id="9780552at2"/>
<evidence type="ECO:0000256" key="11">
    <source>
        <dbReference type="ARBA" id="ARBA00025034"/>
    </source>
</evidence>
<dbReference type="RefSeq" id="WP_011720993.1">
    <property type="nucleotide sequence ID" value="NC_008578.1"/>
</dbReference>
<evidence type="ECO:0000256" key="16">
    <source>
        <dbReference type="RuleBase" id="RU003945"/>
    </source>
</evidence>
<evidence type="ECO:0000256" key="17">
    <source>
        <dbReference type="SAM" id="MobiDB-lite"/>
    </source>
</evidence>
<evidence type="ECO:0000313" key="21">
    <source>
        <dbReference type="Proteomes" id="UP000008221"/>
    </source>
</evidence>
<comment type="subunit">
    <text evidence="12">Interacts with the Sec translocase complex via SecD. Specifically interacts with transmembrane segments of nascent integral membrane proteins during membrane integration.</text>
</comment>
<comment type="similarity">
    <text evidence="2">Belongs to the OXA1/ALB3/YidC family. Type 1 subfamily.</text>
</comment>
<sequence length="315" mass="34736">MPHLLNWLYELVTRVLLALHAALAPAFGTSSGVTWGLSVVLLTVIVRILLFPLFVKQVRSQRAMTELAPKLKELQAKYKNDRERLGTETMALYREHGVNPFMGCLPILAQAPVFYALFHVLRYVSDHGSSKPPAGFHPEYGWTVSLLQSAGHAKVFGVPLALGFRTADRAPMFGADSTTVHVVTLLAILAMATTTFLTQRQLIVKNAAAGNPMAQQQKMLLYVLPPIFALSGLLWQMGVLVYWVTSNLWSLGQQHYIIRTMPIKGPGGTAPSGDQRRLTASTQAAAPVVIRRQQVTRPPRSKRSGRRPQRPGSAR</sequence>
<dbReference type="STRING" id="351607.Acel_2158"/>
<organism evidence="20 21">
    <name type="scientific">Acidothermus cellulolyticus (strain ATCC 43068 / DSM 8971 / 11B)</name>
    <dbReference type="NCBI Taxonomy" id="351607"/>
    <lineage>
        <taxon>Bacteria</taxon>
        <taxon>Bacillati</taxon>
        <taxon>Actinomycetota</taxon>
        <taxon>Actinomycetes</taxon>
        <taxon>Acidothermales</taxon>
        <taxon>Acidothermaceae</taxon>
        <taxon>Acidothermus</taxon>
    </lineage>
</organism>
<feature type="transmembrane region" description="Helical" evidence="18">
    <location>
        <begin position="7"/>
        <end position="27"/>
    </location>
</feature>
<evidence type="ECO:0000259" key="19">
    <source>
        <dbReference type="Pfam" id="PF02096"/>
    </source>
</evidence>
<keyword evidence="6 16" id="KW-0812">Transmembrane</keyword>
<evidence type="ECO:0000256" key="9">
    <source>
        <dbReference type="ARBA" id="ARBA00023136"/>
    </source>
</evidence>
<evidence type="ECO:0000256" key="7">
    <source>
        <dbReference type="ARBA" id="ARBA00022927"/>
    </source>
</evidence>
<dbReference type="InParanoid" id="A0LWX0"/>
<gene>
    <name evidence="20" type="ordered locus">Acel_2158</name>
</gene>
<dbReference type="GO" id="GO:0015031">
    <property type="term" value="P:protein transport"/>
    <property type="evidence" value="ECO:0007669"/>
    <property type="project" value="UniProtKB-KW"/>
</dbReference>
<dbReference type="CDD" id="cd20070">
    <property type="entry name" value="5TM_YidC_Alb3"/>
    <property type="match status" value="1"/>
</dbReference>
<proteinExistence type="inferred from homology"/>
<dbReference type="GO" id="GO:0051205">
    <property type="term" value="P:protein insertion into membrane"/>
    <property type="evidence" value="ECO:0007669"/>
    <property type="project" value="TreeGrafter"/>
</dbReference>
<evidence type="ECO:0000256" key="8">
    <source>
        <dbReference type="ARBA" id="ARBA00022989"/>
    </source>
</evidence>
<keyword evidence="8 18" id="KW-1133">Transmembrane helix</keyword>